<reference evidence="10" key="2">
    <citation type="journal article" date="2021" name="Microbiome">
        <title>Successional dynamics and alternative stable states in a saline activated sludge microbial community over 9 years.</title>
        <authorList>
            <person name="Wang Y."/>
            <person name="Ye J."/>
            <person name="Ju F."/>
            <person name="Liu L."/>
            <person name="Boyd J.A."/>
            <person name="Deng Y."/>
            <person name="Parks D.H."/>
            <person name="Jiang X."/>
            <person name="Yin X."/>
            <person name="Woodcroft B.J."/>
            <person name="Tyson G.W."/>
            <person name="Hugenholtz P."/>
            <person name="Polz M.F."/>
            <person name="Zhang T."/>
        </authorList>
    </citation>
    <scope>NUCLEOTIDE SEQUENCE</scope>
    <source>
        <strain evidence="10">HKST-UBA02</strain>
    </source>
</reference>
<dbReference type="HAMAP" id="MF_00966">
    <property type="entry name" value="G6PD"/>
    <property type="match status" value="1"/>
</dbReference>
<dbReference type="PROSITE" id="PS00069">
    <property type="entry name" value="G6P_DEHYDROGENASE"/>
    <property type="match status" value="1"/>
</dbReference>
<evidence type="ECO:0000259" key="9">
    <source>
        <dbReference type="Pfam" id="PF02781"/>
    </source>
</evidence>
<accession>A0A956NAQ3</accession>
<dbReference type="InterPro" id="IPR022674">
    <property type="entry name" value="G6P_DH_NAD-bd"/>
</dbReference>
<keyword evidence="3 7" id="KW-0313">Glucose metabolism</keyword>
<dbReference type="NCBIfam" id="TIGR00871">
    <property type="entry name" value="zwf"/>
    <property type="match status" value="1"/>
</dbReference>
<keyword evidence="6 7" id="KW-0119">Carbohydrate metabolism</keyword>
<evidence type="ECO:0000256" key="5">
    <source>
        <dbReference type="ARBA" id="ARBA00023002"/>
    </source>
</evidence>
<dbReference type="Pfam" id="PF00479">
    <property type="entry name" value="G6PD_N"/>
    <property type="match status" value="1"/>
</dbReference>
<feature type="binding site" evidence="7">
    <location>
        <position position="374"/>
    </location>
    <ligand>
        <name>substrate</name>
    </ligand>
</feature>
<dbReference type="InterPro" id="IPR001282">
    <property type="entry name" value="G6P_DH"/>
</dbReference>
<evidence type="ECO:0000313" key="10">
    <source>
        <dbReference type="EMBL" id="MCA9755717.1"/>
    </source>
</evidence>
<comment type="pathway">
    <text evidence="1 7">Carbohydrate degradation; pentose phosphate pathway; D-ribulose 5-phosphate from D-glucose 6-phosphate (oxidative stage): step 1/3.</text>
</comment>
<evidence type="ECO:0000256" key="3">
    <source>
        <dbReference type="ARBA" id="ARBA00022526"/>
    </source>
</evidence>
<evidence type="ECO:0000256" key="7">
    <source>
        <dbReference type="HAMAP-Rule" id="MF_00966"/>
    </source>
</evidence>
<dbReference type="GO" id="GO:0005829">
    <property type="term" value="C:cytosol"/>
    <property type="evidence" value="ECO:0007669"/>
    <property type="project" value="TreeGrafter"/>
</dbReference>
<dbReference type="PANTHER" id="PTHR23429">
    <property type="entry name" value="GLUCOSE-6-PHOSPHATE 1-DEHYDROGENASE G6PD"/>
    <property type="match status" value="1"/>
</dbReference>
<dbReference type="PANTHER" id="PTHR23429:SF0">
    <property type="entry name" value="GLUCOSE-6-PHOSPHATE 1-DEHYDROGENASE"/>
    <property type="match status" value="1"/>
</dbReference>
<protein>
    <recommendedName>
        <fullName evidence="7">Glucose-6-phosphate 1-dehydrogenase</fullName>
        <shortName evidence="7">G6PD</shortName>
        <ecNumber evidence="7">1.1.1.49</ecNumber>
    </recommendedName>
</protein>
<comment type="similarity">
    <text evidence="2 7">Belongs to the glucose-6-phosphate dehydrogenase family.</text>
</comment>
<feature type="active site" description="Proton acceptor" evidence="7">
    <location>
        <position position="274"/>
    </location>
</feature>
<dbReference type="InterPro" id="IPR036291">
    <property type="entry name" value="NAD(P)-bd_dom_sf"/>
</dbReference>
<evidence type="ECO:0000313" key="11">
    <source>
        <dbReference type="Proteomes" id="UP000739538"/>
    </source>
</evidence>
<evidence type="ECO:0000259" key="8">
    <source>
        <dbReference type="Pfam" id="PF00479"/>
    </source>
</evidence>
<dbReference type="AlphaFoldDB" id="A0A956NAQ3"/>
<keyword evidence="4 7" id="KW-0521">NADP</keyword>
<keyword evidence="5 7" id="KW-0560">Oxidoreductase</keyword>
<feature type="binding site" evidence="7">
    <location>
        <position position="269"/>
    </location>
    <ligand>
        <name>substrate</name>
    </ligand>
</feature>
<dbReference type="Gene3D" id="3.40.50.720">
    <property type="entry name" value="NAD(P)-binding Rossmann-like Domain"/>
    <property type="match status" value="1"/>
</dbReference>
<dbReference type="InterPro" id="IPR019796">
    <property type="entry name" value="G6P_DH_AS"/>
</dbReference>
<dbReference type="EMBL" id="JAGQHS010000030">
    <property type="protein sequence ID" value="MCA9755717.1"/>
    <property type="molecule type" value="Genomic_DNA"/>
</dbReference>
<dbReference type="GO" id="GO:0004345">
    <property type="term" value="F:glucose-6-phosphate dehydrogenase activity"/>
    <property type="evidence" value="ECO:0007669"/>
    <property type="project" value="UniProtKB-UniRule"/>
</dbReference>
<dbReference type="Gene3D" id="3.30.360.10">
    <property type="entry name" value="Dihydrodipicolinate Reductase, domain 2"/>
    <property type="match status" value="1"/>
</dbReference>
<name>A0A956NAQ3_UNCEI</name>
<feature type="binding site" evidence="7">
    <location>
        <position position="74"/>
    </location>
    <ligand>
        <name>NADP(+)</name>
        <dbReference type="ChEBI" id="CHEBI:58349"/>
    </ligand>
</feature>
<reference evidence="10" key="1">
    <citation type="submission" date="2020-04" db="EMBL/GenBank/DDBJ databases">
        <authorList>
            <person name="Zhang T."/>
        </authorList>
    </citation>
    <scope>NUCLEOTIDE SEQUENCE</scope>
    <source>
        <strain evidence="10">HKST-UBA02</strain>
    </source>
</reference>
<feature type="binding site" evidence="7">
    <location>
        <begin position="40"/>
        <end position="47"/>
    </location>
    <ligand>
        <name>NADP(+)</name>
        <dbReference type="ChEBI" id="CHEBI:58349"/>
    </ligand>
</feature>
<dbReference type="PIRSF" id="PIRSF000110">
    <property type="entry name" value="G6PD"/>
    <property type="match status" value="1"/>
</dbReference>
<dbReference type="PRINTS" id="PR00079">
    <property type="entry name" value="G6PDHDRGNASE"/>
</dbReference>
<comment type="caution">
    <text evidence="7">Lacks conserved residue(s) required for the propagation of feature annotation.</text>
</comment>
<dbReference type="GO" id="GO:0006006">
    <property type="term" value="P:glucose metabolic process"/>
    <property type="evidence" value="ECO:0007669"/>
    <property type="project" value="UniProtKB-KW"/>
</dbReference>
<evidence type="ECO:0000256" key="6">
    <source>
        <dbReference type="ARBA" id="ARBA00023277"/>
    </source>
</evidence>
<dbReference type="SUPFAM" id="SSF55347">
    <property type="entry name" value="Glyceraldehyde-3-phosphate dehydrogenase-like, C-terminal domain"/>
    <property type="match status" value="1"/>
</dbReference>
<evidence type="ECO:0000256" key="4">
    <source>
        <dbReference type="ARBA" id="ARBA00022857"/>
    </source>
</evidence>
<organism evidence="10 11">
    <name type="scientific">Eiseniibacteriota bacterium</name>
    <dbReference type="NCBI Taxonomy" id="2212470"/>
    <lineage>
        <taxon>Bacteria</taxon>
        <taxon>Candidatus Eiseniibacteriota</taxon>
    </lineage>
</organism>
<feature type="binding site" evidence="7">
    <location>
        <position position="216"/>
    </location>
    <ligand>
        <name>substrate</name>
    </ligand>
</feature>
<comment type="caution">
    <text evidence="10">The sequence shown here is derived from an EMBL/GenBank/DDBJ whole genome shotgun (WGS) entry which is preliminary data.</text>
</comment>
<proteinExistence type="inferred from homology"/>
<dbReference type="EC" id="1.1.1.49" evidence="7"/>
<feature type="binding site" evidence="7">
    <location>
        <position position="250"/>
    </location>
    <ligand>
        <name>substrate</name>
    </ligand>
</feature>
<dbReference type="Proteomes" id="UP000739538">
    <property type="component" value="Unassembled WGS sequence"/>
</dbReference>
<evidence type="ECO:0000256" key="1">
    <source>
        <dbReference type="ARBA" id="ARBA00004937"/>
    </source>
</evidence>
<feature type="domain" description="Glucose-6-phosphate dehydrogenase NAD-binding" evidence="8">
    <location>
        <begin position="37"/>
        <end position="221"/>
    </location>
</feature>
<comment type="function">
    <text evidence="7">Catalyzes the oxidation of glucose 6-phosphate to 6-phosphogluconolactone.</text>
</comment>
<feature type="binding site" evidence="7">
    <location>
        <position position="212"/>
    </location>
    <ligand>
        <name>substrate</name>
    </ligand>
</feature>
<sequence>MTDAKEPLESVAESKDLADSILASQGRIDPDRPVSIVIFGATGDLAKRKLLPALYALRCEGFLPERFSLIGNSRSERSDDVFRDEMKDAVGEHSRLGKLDEELWSGFAQNMHYVQGALEDPETFQRIREKLEAVEADAKDNSIRLYYLAIPPTSFPEALRNIASSGLSQRETPERVRIIVEKPFGEDLESARVLNQQVHSAFTETQIYRIDHYLGKETVQNILVFRLANGIFEPLWNRRYVDHVQITVAETLGVGRRGEYFDKAGVLRDIVQNHMLQLLCLVGMEVPIRFRAEHVRNEKVKVLMALNRLTEEDIRKSVVRGQYAEGDVDGERVNAYRYESDVDPHSKTETFAAFKCFVDNWRWAGVPFYLRAGKRLKTRSTEITITFKQPPLALFRAAHERLPDPNVLILQIQPEEGILLRVGSKKPGTKFSIDPVELAFHYQTSFDSAPPEAYERLLLDAIHGDSTLFAREDEVDYAWRFVDPILDAWRTTEHCPVHPYWSGSWGPDASDRIMERDGRAWRNEVPGTPRC</sequence>
<dbReference type="SUPFAM" id="SSF51735">
    <property type="entry name" value="NAD(P)-binding Rossmann-fold domains"/>
    <property type="match status" value="1"/>
</dbReference>
<evidence type="ECO:0000256" key="2">
    <source>
        <dbReference type="ARBA" id="ARBA00009975"/>
    </source>
</evidence>
<gene>
    <name evidence="7 10" type="primary">zwf</name>
    <name evidence="10" type="ORF">KDA27_07945</name>
</gene>
<dbReference type="InterPro" id="IPR022675">
    <property type="entry name" value="G6P_DH_C"/>
</dbReference>
<feature type="binding site" evidence="7">
    <location>
        <position position="182"/>
    </location>
    <ligand>
        <name>NADP(+)</name>
        <dbReference type="ChEBI" id="CHEBI:58349"/>
    </ligand>
</feature>
<feature type="domain" description="Glucose-6-phosphate dehydrogenase C-terminal" evidence="9">
    <location>
        <begin position="223"/>
        <end position="522"/>
    </location>
</feature>
<dbReference type="Pfam" id="PF02781">
    <property type="entry name" value="G6PD_C"/>
    <property type="match status" value="1"/>
</dbReference>
<comment type="catalytic activity">
    <reaction evidence="7">
        <text>D-glucose 6-phosphate + NADP(+) = 6-phospho-D-glucono-1,5-lactone + NADPH + H(+)</text>
        <dbReference type="Rhea" id="RHEA:15841"/>
        <dbReference type="ChEBI" id="CHEBI:15378"/>
        <dbReference type="ChEBI" id="CHEBI:57783"/>
        <dbReference type="ChEBI" id="CHEBI:57955"/>
        <dbReference type="ChEBI" id="CHEBI:58349"/>
        <dbReference type="ChEBI" id="CHEBI:61548"/>
        <dbReference type="EC" id="1.1.1.49"/>
    </reaction>
</comment>
<dbReference type="GO" id="GO:0050661">
    <property type="term" value="F:NADP binding"/>
    <property type="evidence" value="ECO:0007669"/>
    <property type="project" value="UniProtKB-UniRule"/>
</dbReference>
<dbReference type="GO" id="GO:0009051">
    <property type="term" value="P:pentose-phosphate shunt, oxidative branch"/>
    <property type="evidence" value="ECO:0007669"/>
    <property type="project" value="TreeGrafter"/>
</dbReference>